<dbReference type="AlphaFoldDB" id="A0A4P6EI65"/>
<keyword evidence="5" id="KW-0732">Signal</keyword>
<feature type="domain" description="PA" evidence="13">
    <location>
        <begin position="415"/>
        <end position="504"/>
    </location>
</feature>
<dbReference type="PROSITE" id="PS51892">
    <property type="entry name" value="SUBTILASE"/>
    <property type="match status" value="1"/>
</dbReference>
<feature type="compositionally biased region" description="Low complexity" evidence="11">
    <location>
        <begin position="15"/>
        <end position="27"/>
    </location>
</feature>
<dbReference type="SUPFAM" id="SSF52025">
    <property type="entry name" value="PA domain"/>
    <property type="match status" value="1"/>
</dbReference>
<evidence type="ECO:0000256" key="4">
    <source>
        <dbReference type="ARBA" id="ARBA00022670"/>
    </source>
</evidence>
<organism evidence="15 16">
    <name type="scientific">Microbacterium protaetiae</name>
    <dbReference type="NCBI Taxonomy" id="2509458"/>
    <lineage>
        <taxon>Bacteria</taxon>
        <taxon>Bacillati</taxon>
        <taxon>Actinomycetota</taxon>
        <taxon>Actinomycetes</taxon>
        <taxon>Micrococcales</taxon>
        <taxon>Microbacteriaceae</taxon>
        <taxon>Microbacterium</taxon>
    </lineage>
</organism>
<keyword evidence="3" id="KW-0964">Secreted</keyword>
<dbReference type="EMBL" id="CP035494">
    <property type="protein sequence ID" value="QAY61666.1"/>
    <property type="molecule type" value="Genomic_DNA"/>
</dbReference>
<proteinExistence type="inferred from homology"/>
<keyword evidence="16" id="KW-1185">Reference proteome</keyword>
<dbReference type="PANTHER" id="PTHR43806">
    <property type="entry name" value="PEPTIDASE S8"/>
    <property type="match status" value="1"/>
</dbReference>
<dbReference type="SUPFAM" id="SSF52743">
    <property type="entry name" value="Subtilisin-like"/>
    <property type="match status" value="1"/>
</dbReference>
<dbReference type="Pfam" id="PF06280">
    <property type="entry name" value="fn3_5"/>
    <property type="match status" value="1"/>
</dbReference>
<feature type="active site" description="Charge relay system" evidence="8 9">
    <location>
        <position position="159"/>
    </location>
</feature>
<dbReference type="InterPro" id="IPR013783">
    <property type="entry name" value="Ig-like_fold"/>
</dbReference>
<comment type="similarity">
    <text evidence="1 9 10">Belongs to the peptidase S8 family.</text>
</comment>
<evidence type="ECO:0000259" key="14">
    <source>
        <dbReference type="Pfam" id="PF06280"/>
    </source>
</evidence>
<evidence type="ECO:0000256" key="11">
    <source>
        <dbReference type="SAM" id="MobiDB-lite"/>
    </source>
</evidence>
<name>A0A4P6EI65_9MICO</name>
<feature type="domain" description="Peptidase S8/S53" evidence="12">
    <location>
        <begin position="150"/>
        <end position="617"/>
    </location>
</feature>
<dbReference type="Gene3D" id="3.50.30.30">
    <property type="match status" value="1"/>
</dbReference>
<accession>A0A4P6EI65</accession>
<evidence type="ECO:0000256" key="6">
    <source>
        <dbReference type="ARBA" id="ARBA00022801"/>
    </source>
</evidence>
<dbReference type="InterPro" id="IPR022398">
    <property type="entry name" value="Peptidase_S8_His-AS"/>
</dbReference>
<dbReference type="PANTHER" id="PTHR43806:SF65">
    <property type="entry name" value="SERINE PROTEASE APRX"/>
    <property type="match status" value="1"/>
</dbReference>
<evidence type="ECO:0000256" key="7">
    <source>
        <dbReference type="ARBA" id="ARBA00022825"/>
    </source>
</evidence>
<evidence type="ECO:0000256" key="3">
    <source>
        <dbReference type="ARBA" id="ARBA00022525"/>
    </source>
</evidence>
<dbReference type="PRINTS" id="PR00723">
    <property type="entry name" value="SUBTILISIN"/>
</dbReference>
<keyword evidence="6 9" id="KW-0378">Hydrolase</keyword>
<dbReference type="Gene3D" id="2.60.40.10">
    <property type="entry name" value="Immunoglobulins"/>
    <property type="match status" value="1"/>
</dbReference>
<reference evidence="15 16" key="1">
    <citation type="submission" date="2019-01" db="EMBL/GenBank/DDBJ databases">
        <title>Genome sequencing of strain DFW100M-13.</title>
        <authorList>
            <person name="Heo J."/>
            <person name="Kim S.-J."/>
            <person name="Kim J.-S."/>
            <person name="Hong S.-B."/>
            <person name="Kwon S.-W."/>
        </authorList>
    </citation>
    <scope>NUCLEOTIDE SEQUENCE [LARGE SCALE GENOMIC DNA]</scope>
    <source>
        <strain evidence="15 16">DFW100M-13</strain>
    </source>
</reference>
<dbReference type="InterPro" id="IPR034213">
    <property type="entry name" value="S8_Vpr-like"/>
</dbReference>
<dbReference type="OrthoDB" id="9813435at2"/>
<dbReference type="GO" id="GO:0004252">
    <property type="term" value="F:serine-type endopeptidase activity"/>
    <property type="evidence" value="ECO:0007669"/>
    <property type="project" value="UniProtKB-UniRule"/>
</dbReference>
<dbReference type="Gene3D" id="3.40.50.200">
    <property type="entry name" value="Peptidase S8/S53 domain"/>
    <property type="match status" value="2"/>
</dbReference>
<sequence>MASTDPDSDPAARFTSTSPTHTTDYTPVGADPSRRVSVIVQMTGDPVAVVQADKGRDLTTNERSSIKSKLKKAQDAVTGTIRSKGGKVEAQMQSAYNGIQVNIPAGHVDDLEALPGVEAVHPAPTYTIDNAVSVPFLGVPDVWQNTGYTGKHVKVAIIDTGIDYTHADFGGPGTAAAYAAAHAAETQPADPALFGPRAPRVKGGTDLVGDAYNANDPASVPQPDSNPLDCQGHGSHVAGTAAGSGVLADGSTYTGPYNSSTASKKWTVGPGVAPQADLYAIRVFGCAGSTSVVVPAIDWAVDHGMDVINMSLGSPFGRADDPDAVAASNAVGAGVVVVTSAGNEGQNPYMSGSPGVGDGVVSVAAVDSTETLPGAKIAVGGTTLQAVNMLNADLSGLDSQNVVVLQDDPATTENEALGCTKDDYVKAGITAGAHQVAVSQRGDCALVLKALGAQQAGASSTIVVSNVADLPPYLGPVAADPANGIPEDVTIPFLGVGSADGPALAAADGQTLSITPDTLPNPTFRQYADFTSSGPRSGDSAVAPDVAAPGVSIVSVAVGSGNGAAAMSGTSMASPHVTGVAALAVQSHPKWSAVDVASLLSSTADPSKVDGQENTVGGVGLVDAAAVVKAQVTASGDTFRTTSGRASQPTLSFGFDDSSRSFQQTRTLTLTNHGKKTVTYTAKTSATAASAKAQVSVWPSKVTVRAGHSAKVRVTLSARASDIGSSLADEFSFYEISGDVVFSSSSSTVRVPYLLVPRADANVQLTSSHVFGKNIAKKGGTSTITLLNRLGALDASADFYTWGLSDKADLGKRVADPGVDLRAAGVQSFDTGDGDTLMVFAVSTYKRWSNAASDEFDVLIDTDRDGTADKIVFAVDNGLVTLGEADGRSAVFVNDIKTGATTGPYFLAQAPTDSSTILLPMYASVLGVDGAFSYTVQSGSVVDSAIGDEFSGAAVYDPSAPAISNGQYGVIAKNGKRSSFEVTLDRAAYAKQKPLGTMIVVPDNQAGADEALLVPVK</sequence>
<dbReference type="Pfam" id="PF00082">
    <property type="entry name" value="Peptidase_S8"/>
    <property type="match status" value="1"/>
</dbReference>
<evidence type="ECO:0000256" key="2">
    <source>
        <dbReference type="ARBA" id="ARBA00022512"/>
    </source>
</evidence>
<evidence type="ECO:0000256" key="9">
    <source>
        <dbReference type="PROSITE-ProRule" id="PRU01240"/>
    </source>
</evidence>
<gene>
    <name evidence="15" type="ORF">ET475_02485</name>
</gene>
<dbReference type="InterPro" id="IPR050131">
    <property type="entry name" value="Peptidase_S8_subtilisin-like"/>
</dbReference>
<dbReference type="PROSITE" id="PS00136">
    <property type="entry name" value="SUBTILASE_ASP"/>
    <property type="match status" value="1"/>
</dbReference>
<dbReference type="InterPro" id="IPR010435">
    <property type="entry name" value="C5a/SBT2-like_Fn3"/>
</dbReference>
<evidence type="ECO:0000256" key="1">
    <source>
        <dbReference type="ARBA" id="ARBA00011073"/>
    </source>
</evidence>
<protein>
    <submittedName>
        <fullName evidence="15">Peptidase S8 and S53 subtilisin kexin sedolisin</fullName>
    </submittedName>
</protein>
<dbReference type="InterPro" id="IPR000209">
    <property type="entry name" value="Peptidase_S8/S53_dom"/>
</dbReference>
<dbReference type="CDD" id="cd07474">
    <property type="entry name" value="Peptidases_S8_subtilisin_Vpr-like"/>
    <property type="match status" value="1"/>
</dbReference>
<evidence type="ECO:0000256" key="5">
    <source>
        <dbReference type="ARBA" id="ARBA00022729"/>
    </source>
</evidence>
<dbReference type="PROSITE" id="PS00137">
    <property type="entry name" value="SUBTILASE_HIS"/>
    <property type="match status" value="1"/>
</dbReference>
<feature type="active site" description="Charge relay system" evidence="8 9">
    <location>
        <position position="571"/>
    </location>
</feature>
<dbReference type="Pfam" id="PF02225">
    <property type="entry name" value="PA"/>
    <property type="match status" value="1"/>
</dbReference>
<evidence type="ECO:0000313" key="16">
    <source>
        <dbReference type="Proteomes" id="UP000293995"/>
    </source>
</evidence>
<dbReference type="InterPro" id="IPR036852">
    <property type="entry name" value="Peptidase_S8/S53_dom_sf"/>
</dbReference>
<dbReference type="KEGG" id="mprt:ET475_02485"/>
<dbReference type="GO" id="GO:0006508">
    <property type="term" value="P:proteolysis"/>
    <property type="evidence" value="ECO:0007669"/>
    <property type="project" value="UniProtKB-KW"/>
</dbReference>
<dbReference type="InterPro" id="IPR015500">
    <property type="entry name" value="Peptidase_S8_subtilisin-rel"/>
</dbReference>
<keyword evidence="7 9" id="KW-0720">Serine protease</keyword>
<dbReference type="PROSITE" id="PS00138">
    <property type="entry name" value="SUBTILASE_SER"/>
    <property type="match status" value="1"/>
</dbReference>
<evidence type="ECO:0000256" key="8">
    <source>
        <dbReference type="PIRSR" id="PIRSR615500-1"/>
    </source>
</evidence>
<evidence type="ECO:0000259" key="13">
    <source>
        <dbReference type="Pfam" id="PF02225"/>
    </source>
</evidence>
<evidence type="ECO:0000259" key="12">
    <source>
        <dbReference type="Pfam" id="PF00082"/>
    </source>
</evidence>
<evidence type="ECO:0000256" key="10">
    <source>
        <dbReference type="RuleBase" id="RU003355"/>
    </source>
</evidence>
<feature type="region of interest" description="Disordered" evidence="11">
    <location>
        <begin position="212"/>
        <end position="235"/>
    </location>
</feature>
<dbReference type="InterPro" id="IPR046450">
    <property type="entry name" value="PA_dom_sf"/>
</dbReference>
<keyword evidence="4 9" id="KW-0645">Protease</keyword>
<feature type="region of interest" description="Disordered" evidence="11">
    <location>
        <begin position="1"/>
        <end position="31"/>
    </location>
</feature>
<dbReference type="Proteomes" id="UP000293995">
    <property type="component" value="Chromosome"/>
</dbReference>
<dbReference type="InterPro" id="IPR023828">
    <property type="entry name" value="Peptidase_S8_Ser-AS"/>
</dbReference>
<feature type="domain" description="C5a peptidase/Subtilisin-like protease SBT2-like Fn3-like" evidence="14">
    <location>
        <begin position="664"/>
        <end position="754"/>
    </location>
</feature>
<evidence type="ECO:0000313" key="15">
    <source>
        <dbReference type="EMBL" id="QAY61666.1"/>
    </source>
</evidence>
<dbReference type="InterPro" id="IPR003137">
    <property type="entry name" value="PA_domain"/>
</dbReference>
<keyword evidence="2" id="KW-0134">Cell wall</keyword>
<dbReference type="GO" id="GO:0005975">
    <property type="term" value="P:carbohydrate metabolic process"/>
    <property type="evidence" value="ECO:0007669"/>
    <property type="project" value="UniProtKB-ARBA"/>
</dbReference>
<feature type="active site" description="Charge relay system" evidence="8 9">
    <location>
        <position position="233"/>
    </location>
</feature>
<dbReference type="InterPro" id="IPR023827">
    <property type="entry name" value="Peptidase_S8_Asp-AS"/>
</dbReference>